<evidence type="ECO:0000256" key="6">
    <source>
        <dbReference type="ARBA" id="ARBA00023242"/>
    </source>
</evidence>
<dbReference type="STRING" id="215637.A0A4P9ZKF0"/>
<dbReference type="Pfam" id="PF04981">
    <property type="entry name" value="NMD3"/>
    <property type="match status" value="1"/>
</dbReference>
<organism evidence="11 12">
    <name type="scientific">Dimargaris cristalligena</name>
    <dbReference type="NCBI Taxonomy" id="215637"/>
    <lineage>
        <taxon>Eukaryota</taxon>
        <taxon>Fungi</taxon>
        <taxon>Fungi incertae sedis</taxon>
        <taxon>Zoopagomycota</taxon>
        <taxon>Kickxellomycotina</taxon>
        <taxon>Dimargaritomycetes</taxon>
        <taxon>Dimargaritales</taxon>
        <taxon>Dimargaritaceae</taxon>
        <taxon>Dimargaris</taxon>
    </lineage>
</organism>
<dbReference type="InterPro" id="IPR048898">
    <property type="entry name" value="OB_NMD3"/>
</dbReference>
<proteinExistence type="inferred from homology"/>
<dbReference type="Proteomes" id="UP000268162">
    <property type="component" value="Unassembled WGS sequence"/>
</dbReference>
<evidence type="ECO:0000313" key="12">
    <source>
        <dbReference type="Proteomes" id="UP000268162"/>
    </source>
</evidence>
<feature type="domain" description="60S ribosomal export protein NMD3 SH3" evidence="10">
    <location>
        <begin position="218"/>
        <end position="265"/>
    </location>
</feature>
<evidence type="ECO:0000256" key="7">
    <source>
        <dbReference type="RuleBase" id="RU364108"/>
    </source>
</evidence>
<keyword evidence="12" id="KW-1185">Reference proteome</keyword>
<evidence type="ECO:0000256" key="1">
    <source>
        <dbReference type="ARBA" id="ARBA00009794"/>
    </source>
</evidence>
<dbReference type="Pfam" id="PF21192">
    <property type="entry name" value="OB_NMD3"/>
    <property type="match status" value="1"/>
</dbReference>
<dbReference type="InterPro" id="IPR007064">
    <property type="entry name" value="Nmd3_N"/>
</dbReference>
<dbReference type="GO" id="GO:0015031">
    <property type="term" value="P:protein transport"/>
    <property type="evidence" value="ECO:0007669"/>
    <property type="project" value="UniProtKB-KW"/>
</dbReference>
<sequence>MCETCIRSEVDITEGIPKQATIHFCRNCERYLQPPTQWIPCVLESRELLTLCIKKLKGLNKVRLIDAGFIWTEPHSRRIKVKLTIQKEVFANTILQQMFQVEYVVAYQQCEDCTRVMAQNTWKAMVQLRQKVPHKRTFLYLEQLILKHSAHKDTTNVKERRDGLDFYYASRSHAVKMLDFLQAVVPVRSKSSEQLISTDIHNNTSNYKFTYSVEIAPICKDDLVCLAPKMAQSLSNINPLCLCYRVGNSVNLIDPHTLTMAEVQSGLYWRNPFSAILATKDLVEYYVFDVEPLGVSRGRFTLADVTLARTSDFGKNDTSFFARSHLGGILKPGDTCLGYDLATTNVNDTNFDRLDAGRIPDVVIVKKSYPNRRKKSRTRHWRLKTLTKEEEDVLPRKQDQEKIEQDYELFLRDLEEDPEFRATINLYKADENATNTAAPAAAPGRSEEEDFPEIALEELMNELNIEEDEEVPSVMPE</sequence>
<dbReference type="InterPro" id="IPR048899">
    <property type="entry name" value="NMD_SH3"/>
</dbReference>
<evidence type="ECO:0000259" key="9">
    <source>
        <dbReference type="Pfam" id="PF21192"/>
    </source>
</evidence>
<evidence type="ECO:0000313" key="11">
    <source>
        <dbReference type="EMBL" id="RKP33565.1"/>
    </source>
</evidence>
<dbReference type="EMBL" id="ML003739">
    <property type="protein sequence ID" value="RKP33565.1"/>
    <property type="molecule type" value="Genomic_DNA"/>
</dbReference>
<keyword evidence="3 7" id="KW-0813">Transport</keyword>
<dbReference type="PANTHER" id="PTHR12746">
    <property type="entry name" value="NONSENSE-MEDIATED MRNA DECAY PROTEIN 3"/>
    <property type="match status" value="1"/>
</dbReference>
<dbReference type="GO" id="GO:0000055">
    <property type="term" value="P:ribosomal large subunit export from nucleus"/>
    <property type="evidence" value="ECO:0007669"/>
    <property type="project" value="TreeGrafter"/>
</dbReference>
<comment type="function">
    <text evidence="7">Acts as an adapter for the XPO1/CRM1-mediated export of the 60S ribosomal subunit.</text>
</comment>
<evidence type="ECO:0000259" key="10">
    <source>
        <dbReference type="Pfam" id="PF21193"/>
    </source>
</evidence>
<evidence type="ECO:0000256" key="4">
    <source>
        <dbReference type="ARBA" id="ARBA00022490"/>
    </source>
</evidence>
<comment type="similarity">
    <text evidence="1 7">Belongs to the NMD3 family.</text>
</comment>
<accession>A0A4P9ZKF0</accession>
<evidence type="ECO:0000259" key="8">
    <source>
        <dbReference type="Pfam" id="PF04981"/>
    </source>
</evidence>
<dbReference type="Pfam" id="PF21193">
    <property type="entry name" value="NMD_SH3"/>
    <property type="match status" value="1"/>
</dbReference>
<dbReference type="AlphaFoldDB" id="A0A4P9ZKF0"/>
<comment type="subcellular location">
    <subcellularLocation>
        <location evidence="7">Cytoplasm</location>
    </subcellularLocation>
    <subcellularLocation>
        <location evidence="7">Nucleus</location>
    </subcellularLocation>
</comment>
<reference evidence="12" key="1">
    <citation type="journal article" date="2018" name="Nat. Microbiol.">
        <title>Leveraging single-cell genomics to expand the fungal tree of life.</title>
        <authorList>
            <person name="Ahrendt S.R."/>
            <person name="Quandt C.A."/>
            <person name="Ciobanu D."/>
            <person name="Clum A."/>
            <person name="Salamov A."/>
            <person name="Andreopoulos B."/>
            <person name="Cheng J.F."/>
            <person name="Woyke T."/>
            <person name="Pelin A."/>
            <person name="Henrissat B."/>
            <person name="Reynolds N.K."/>
            <person name="Benny G.L."/>
            <person name="Smith M.E."/>
            <person name="James T.Y."/>
            <person name="Grigoriev I.V."/>
        </authorList>
    </citation>
    <scope>NUCLEOTIDE SEQUENCE [LARGE SCALE GENOMIC DNA]</scope>
    <source>
        <strain evidence="12">RSA 468</strain>
    </source>
</reference>
<dbReference type="GO" id="GO:0005737">
    <property type="term" value="C:cytoplasm"/>
    <property type="evidence" value="ECO:0007669"/>
    <property type="project" value="UniProtKB-SubCell"/>
</dbReference>
<feature type="domain" description="Nmd3 N-terminal" evidence="8">
    <location>
        <begin position="1"/>
        <end position="215"/>
    </location>
</feature>
<dbReference type="InterPro" id="IPR039768">
    <property type="entry name" value="Nmd3"/>
</dbReference>
<dbReference type="GO" id="GO:0005634">
    <property type="term" value="C:nucleus"/>
    <property type="evidence" value="ECO:0007669"/>
    <property type="project" value="UniProtKB-SubCell"/>
</dbReference>
<dbReference type="PANTHER" id="PTHR12746:SF2">
    <property type="entry name" value="60S RIBOSOMAL EXPORT PROTEIN NMD3"/>
    <property type="match status" value="1"/>
</dbReference>
<evidence type="ECO:0000256" key="2">
    <source>
        <dbReference type="ARBA" id="ARBA00017035"/>
    </source>
</evidence>
<keyword evidence="6 7" id="KW-0539">Nucleus</keyword>
<feature type="domain" description="60S ribosomal export protein NMD3 OB-fold" evidence="9">
    <location>
        <begin position="282"/>
        <end position="367"/>
    </location>
</feature>
<keyword evidence="4 7" id="KW-0963">Cytoplasm</keyword>
<dbReference type="GO" id="GO:0043023">
    <property type="term" value="F:ribosomal large subunit binding"/>
    <property type="evidence" value="ECO:0007669"/>
    <property type="project" value="InterPro"/>
</dbReference>
<protein>
    <recommendedName>
        <fullName evidence="2 7">60S ribosomal export protein NMD3</fullName>
    </recommendedName>
</protein>
<keyword evidence="5 7" id="KW-0653">Protein transport</keyword>
<evidence type="ECO:0000256" key="3">
    <source>
        <dbReference type="ARBA" id="ARBA00022448"/>
    </source>
</evidence>
<evidence type="ECO:0000256" key="5">
    <source>
        <dbReference type="ARBA" id="ARBA00022927"/>
    </source>
</evidence>
<gene>
    <name evidence="11" type="ORF">BJ085DRAFT_21510</name>
</gene>
<name>A0A4P9ZKF0_9FUNG</name>